<evidence type="ECO:0000313" key="2">
    <source>
        <dbReference type="Proteomes" id="UP000694407"/>
    </source>
</evidence>
<keyword evidence="2" id="KW-1185">Reference proteome</keyword>
<name>A0A8C6EYQ3_MARMA</name>
<dbReference type="AlphaFoldDB" id="A0A8C6EYQ3"/>
<evidence type="ECO:0000313" key="1">
    <source>
        <dbReference type="Ensembl" id="ENSMMMP00000024981.1"/>
    </source>
</evidence>
<proteinExistence type="predicted"/>
<protein>
    <submittedName>
        <fullName evidence="1">Uncharacterized protein</fullName>
    </submittedName>
</protein>
<sequence>PLAPIQDIDSCGHPPAFLESTKPVSKGGWYFFLTSFLFQKVSKQNRTRKYNTCLRIPSPGPLRGPRPAAPPLWTVPVHVPGHGAWEPAHHPGHQL</sequence>
<reference evidence="1" key="2">
    <citation type="submission" date="2025-09" db="UniProtKB">
        <authorList>
            <consortium name="Ensembl"/>
        </authorList>
    </citation>
    <scope>IDENTIFICATION</scope>
</reference>
<dbReference type="Proteomes" id="UP000694407">
    <property type="component" value="Unplaced"/>
</dbReference>
<accession>A0A8C6EYQ3</accession>
<reference evidence="1" key="1">
    <citation type="submission" date="2025-08" db="UniProtKB">
        <authorList>
            <consortium name="Ensembl"/>
        </authorList>
    </citation>
    <scope>IDENTIFICATION</scope>
</reference>
<organism evidence="1 2">
    <name type="scientific">Marmota marmota marmota</name>
    <name type="common">Alpine marmot</name>
    <dbReference type="NCBI Taxonomy" id="9994"/>
    <lineage>
        <taxon>Eukaryota</taxon>
        <taxon>Metazoa</taxon>
        <taxon>Chordata</taxon>
        <taxon>Craniata</taxon>
        <taxon>Vertebrata</taxon>
        <taxon>Euteleostomi</taxon>
        <taxon>Mammalia</taxon>
        <taxon>Eutheria</taxon>
        <taxon>Euarchontoglires</taxon>
        <taxon>Glires</taxon>
        <taxon>Rodentia</taxon>
        <taxon>Sciuromorpha</taxon>
        <taxon>Sciuridae</taxon>
        <taxon>Xerinae</taxon>
        <taxon>Marmotini</taxon>
        <taxon>Marmota</taxon>
    </lineage>
</organism>
<dbReference type="Ensembl" id="ENSMMMT00000028274.1">
    <property type="protein sequence ID" value="ENSMMMP00000024981.1"/>
    <property type="gene ID" value="ENSMMMG00000021883.1"/>
</dbReference>